<dbReference type="InterPro" id="IPR000073">
    <property type="entry name" value="AB_hydrolase_1"/>
</dbReference>
<feature type="region of interest" description="Disordered" evidence="1">
    <location>
        <begin position="171"/>
        <end position="198"/>
    </location>
</feature>
<dbReference type="GO" id="GO:0052689">
    <property type="term" value="F:carboxylic ester hydrolase activity"/>
    <property type="evidence" value="ECO:0007669"/>
    <property type="project" value="TreeGrafter"/>
</dbReference>
<feature type="domain" description="AB hydrolase-1" evidence="2">
    <location>
        <begin position="355"/>
        <end position="458"/>
    </location>
</feature>
<feature type="domain" description="Serine aminopeptidase S33" evidence="3">
    <location>
        <begin position="59"/>
        <end position="181"/>
    </location>
</feature>
<dbReference type="PANTHER" id="PTHR43265">
    <property type="entry name" value="ESTERASE ESTD"/>
    <property type="match status" value="1"/>
</dbReference>
<keyword evidence="4" id="KW-0378">Hydrolase</keyword>
<dbReference type="Proteomes" id="UP000634011">
    <property type="component" value="Unassembled WGS sequence"/>
</dbReference>
<accession>A0A923KL99</accession>
<protein>
    <submittedName>
        <fullName evidence="4">Alpha/beta hydrolase</fullName>
    </submittedName>
</protein>
<evidence type="ECO:0000313" key="4">
    <source>
        <dbReference type="EMBL" id="MBC3862785.1"/>
    </source>
</evidence>
<reference evidence="4" key="1">
    <citation type="submission" date="2020-08" db="EMBL/GenBank/DDBJ databases">
        <title>Novel species isolated from subtropical streams in China.</title>
        <authorList>
            <person name="Lu H."/>
        </authorList>
    </citation>
    <scope>NUCLEOTIDE SEQUENCE</scope>
    <source>
        <strain evidence="4">KACC 12607</strain>
    </source>
</reference>
<feature type="compositionally biased region" description="Polar residues" evidence="1">
    <location>
        <begin position="171"/>
        <end position="184"/>
    </location>
</feature>
<name>A0A923KL99_9BURK</name>
<dbReference type="SUPFAM" id="SSF53474">
    <property type="entry name" value="alpha/beta-Hydrolases"/>
    <property type="match status" value="2"/>
</dbReference>
<keyword evidence="5" id="KW-1185">Reference proteome</keyword>
<dbReference type="RefSeq" id="WP_186912735.1">
    <property type="nucleotide sequence ID" value="NZ_JACOFV010000010.1"/>
</dbReference>
<dbReference type="Pfam" id="PF00561">
    <property type="entry name" value="Abhydrolase_1"/>
    <property type="match status" value="1"/>
</dbReference>
<sequence>MATQLYPSKDILFTPQAFWFGENHAPLLGWYHPARKRDLGGSRQCGVVLCPPFGHEYMVSYLSYKHLANTLAKAGFDVLFFDYNNSGDSANLDGDRVAIWQSNISAAATQLRQIAGIEHIALFGLRLGALLAASVATDIQASALVMLAPAVSGRAYCRELQVLRNMSSLHSTSAAAPAEQSTPAEKTEPEQQISDDEITGYEFSAEMRSSIGKLDMLKMPAPDMPVLIMSRDDVAGQEEKLANSWNQSNPHLHLSSSPGYADMMKPDAHDTKVPEEIWLEVAAWLAPLFDIQPVPINEKINLETAITLQIDAQVITENLVSFEEMVGVVSRPVNSVSLTLPTVLLTNIGANHRVGNHQLYVKLARELAANGFTVLRFDKAGIGYSKATPEGKENDVYANGGVNDMRSAMQFMRIAFGSELFVIGGLCSGAYFCYLTAMEEASVKGIILMNQLVYHWNEGDSLEARRKESIKSTHFYVKAIRNLHTWKRVLRGEIQFRQIFVRLSQRVTKRLHILSQAFITKFIESHHFLGKVARQFRQMEARGTEILMIMDAGDSSVDLMTENFGRHGVLLGKSPRVRLEILKGADHTFTPRWAQKRVISVITTHLQKRFQAASANVEK</sequence>
<evidence type="ECO:0000259" key="2">
    <source>
        <dbReference type="Pfam" id="PF00561"/>
    </source>
</evidence>
<dbReference type="AlphaFoldDB" id="A0A923KL99"/>
<dbReference type="Gene3D" id="3.40.50.1820">
    <property type="entry name" value="alpha/beta hydrolase"/>
    <property type="match status" value="2"/>
</dbReference>
<evidence type="ECO:0000313" key="5">
    <source>
        <dbReference type="Proteomes" id="UP000634011"/>
    </source>
</evidence>
<organism evidence="4 5">
    <name type="scientific">Undibacterium jejuense</name>
    <dbReference type="NCBI Taxonomy" id="1344949"/>
    <lineage>
        <taxon>Bacteria</taxon>
        <taxon>Pseudomonadati</taxon>
        <taxon>Pseudomonadota</taxon>
        <taxon>Betaproteobacteria</taxon>
        <taxon>Burkholderiales</taxon>
        <taxon>Oxalobacteraceae</taxon>
        <taxon>Undibacterium</taxon>
    </lineage>
</organism>
<dbReference type="EMBL" id="JACOFV010000010">
    <property type="protein sequence ID" value="MBC3862785.1"/>
    <property type="molecule type" value="Genomic_DNA"/>
</dbReference>
<dbReference type="InterPro" id="IPR029058">
    <property type="entry name" value="AB_hydrolase_fold"/>
</dbReference>
<dbReference type="Pfam" id="PF12146">
    <property type="entry name" value="Hydrolase_4"/>
    <property type="match status" value="1"/>
</dbReference>
<dbReference type="PANTHER" id="PTHR43265:SF1">
    <property type="entry name" value="ESTERASE ESTD"/>
    <property type="match status" value="1"/>
</dbReference>
<gene>
    <name evidence="4" type="ORF">H8K32_11785</name>
</gene>
<evidence type="ECO:0000256" key="1">
    <source>
        <dbReference type="SAM" id="MobiDB-lite"/>
    </source>
</evidence>
<proteinExistence type="predicted"/>
<evidence type="ECO:0000259" key="3">
    <source>
        <dbReference type="Pfam" id="PF12146"/>
    </source>
</evidence>
<dbReference type="InterPro" id="IPR022742">
    <property type="entry name" value="Hydrolase_4"/>
</dbReference>
<dbReference type="InterPro" id="IPR053145">
    <property type="entry name" value="AB_hydrolase_Est10"/>
</dbReference>
<comment type="caution">
    <text evidence="4">The sequence shown here is derived from an EMBL/GenBank/DDBJ whole genome shotgun (WGS) entry which is preliminary data.</text>
</comment>